<name>A0A3E5BR58_9BACE</name>
<dbReference type="PANTHER" id="PTHR12121:SF36">
    <property type="entry name" value="ENDONUCLEASE_EXONUCLEASE_PHOSPHATASE DOMAIN-CONTAINING PROTEIN"/>
    <property type="match status" value="1"/>
</dbReference>
<dbReference type="InterPro" id="IPR050410">
    <property type="entry name" value="CCR4/nocturin_mRNA_transcr"/>
</dbReference>
<dbReference type="CDD" id="cd09083">
    <property type="entry name" value="EEP-1"/>
    <property type="match status" value="1"/>
</dbReference>
<evidence type="ECO:0000313" key="2">
    <source>
        <dbReference type="EMBL" id="RGN40116.1"/>
    </source>
</evidence>
<keyword evidence="2" id="KW-0540">Nuclease</keyword>
<dbReference type="RefSeq" id="WP_009130487.1">
    <property type="nucleotide sequence ID" value="NZ_CABKRN010000003.1"/>
</dbReference>
<dbReference type="GO" id="GO:0004519">
    <property type="term" value="F:endonuclease activity"/>
    <property type="evidence" value="ECO:0007669"/>
    <property type="project" value="UniProtKB-KW"/>
</dbReference>
<dbReference type="Pfam" id="PF03372">
    <property type="entry name" value="Exo_endo_phos"/>
    <property type="match status" value="1"/>
</dbReference>
<sequence>MKRIFLLFLPFLAASCGQVKQEVSVPEPINVMSFNIRYDNPEDSLDNWKFRKDRAANAIRFYNVDILGTQEVLHNQLEDLKLRLPEYDVIGVGREDGKEKGEYSALWYKKDRFTLIDSGYFWLSETPEVAGSKGWDGACERIASWAKLKDKVSGKEVFALNTHLDHVGVMARREGISLMLNKVNQLSDGLPVIVTGDFNSEPESDVIKHVTDPTDPEHLTDARTASPIVYGPSWSYHDFGKIPYEHRPLIDYVFVRNGLKVLRYGVLAETENAAFLSDHAPVLVTVE</sequence>
<dbReference type="SUPFAM" id="SSF56219">
    <property type="entry name" value="DNase I-like"/>
    <property type="match status" value="1"/>
</dbReference>
<dbReference type="AlphaFoldDB" id="A0A3E5BR58"/>
<proteinExistence type="predicted"/>
<gene>
    <name evidence="2" type="ORF">DXB65_00225</name>
</gene>
<dbReference type="Proteomes" id="UP000260983">
    <property type="component" value="Unassembled WGS sequence"/>
</dbReference>
<dbReference type="InterPro" id="IPR005135">
    <property type="entry name" value="Endo/exonuclease/phosphatase"/>
</dbReference>
<evidence type="ECO:0000313" key="3">
    <source>
        <dbReference type="Proteomes" id="UP000260983"/>
    </source>
</evidence>
<comment type="caution">
    <text evidence="2">The sequence shown here is derived from an EMBL/GenBank/DDBJ whole genome shotgun (WGS) entry which is preliminary data.</text>
</comment>
<dbReference type="Gene3D" id="3.60.10.10">
    <property type="entry name" value="Endonuclease/exonuclease/phosphatase"/>
    <property type="match status" value="1"/>
</dbReference>
<protein>
    <submittedName>
        <fullName evidence="2">Endonuclease</fullName>
    </submittedName>
</protein>
<organism evidence="2 3">
    <name type="scientific">Bacteroides oleiciplenus</name>
    <dbReference type="NCBI Taxonomy" id="626931"/>
    <lineage>
        <taxon>Bacteria</taxon>
        <taxon>Pseudomonadati</taxon>
        <taxon>Bacteroidota</taxon>
        <taxon>Bacteroidia</taxon>
        <taxon>Bacteroidales</taxon>
        <taxon>Bacteroidaceae</taxon>
        <taxon>Bacteroides</taxon>
    </lineage>
</organism>
<dbReference type="GO" id="GO:0000175">
    <property type="term" value="F:3'-5'-RNA exonuclease activity"/>
    <property type="evidence" value="ECO:0007669"/>
    <property type="project" value="TreeGrafter"/>
</dbReference>
<dbReference type="EMBL" id="QSUL01000001">
    <property type="protein sequence ID" value="RGN40116.1"/>
    <property type="molecule type" value="Genomic_DNA"/>
</dbReference>
<keyword evidence="2" id="KW-0378">Hydrolase</keyword>
<keyword evidence="2" id="KW-0255">Endonuclease</keyword>
<accession>A0A3E5BR58</accession>
<dbReference type="InterPro" id="IPR036691">
    <property type="entry name" value="Endo/exonu/phosph_ase_sf"/>
</dbReference>
<feature type="domain" description="Endonuclease/exonuclease/phosphatase" evidence="1">
    <location>
        <begin position="32"/>
        <end position="279"/>
    </location>
</feature>
<evidence type="ECO:0000259" key="1">
    <source>
        <dbReference type="Pfam" id="PF03372"/>
    </source>
</evidence>
<dbReference type="PANTHER" id="PTHR12121">
    <property type="entry name" value="CARBON CATABOLITE REPRESSOR PROTEIN 4"/>
    <property type="match status" value="1"/>
</dbReference>
<reference evidence="2 3" key="1">
    <citation type="submission" date="2018-08" db="EMBL/GenBank/DDBJ databases">
        <title>A genome reference for cultivated species of the human gut microbiota.</title>
        <authorList>
            <person name="Zou Y."/>
            <person name="Xue W."/>
            <person name="Luo G."/>
        </authorList>
    </citation>
    <scope>NUCLEOTIDE SEQUENCE [LARGE SCALE GENOMIC DNA]</scope>
    <source>
        <strain evidence="2 3">OM05-15BH</strain>
    </source>
</reference>
<dbReference type="PROSITE" id="PS51257">
    <property type="entry name" value="PROKAR_LIPOPROTEIN"/>
    <property type="match status" value="1"/>
</dbReference>